<dbReference type="InterPro" id="IPR004142">
    <property type="entry name" value="NDRG"/>
</dbReference>
<comment type="similarity">
    <text evidence="1">Belongs to the NDRG family.</text>
</comment>
<dbReference type="WBParaSite" id="HNAJ_0000372201-mRNA-1">
    <property type="protein sequence ID" value="HNAJ_0000372201-mRNA-1"/>
    <property type="gene ID" value="HNAJ_0000372201"/>
</dbReference>
<dbReference type="Proteomes" id="UP000278807">
    <property type="component" value="Unassembled WGS sequence"/>
</dbReference>
<keyword evidence="2" id="KW-0472">Membrane</keyword>
<reference evidence="5" key="1">
    <citation type="submission" date="2017-02" db="UniProtKB">
        <authorList>
            <consortium name="WormBaseParasite"/>
        </authorList>
    </citation>
    <scope>IDENTIFICATION</scope>
</reference>
<dbReference type="InterPro" id="IPR029058">
    <property type="entry name" value="AB_hydrolase_fold"/>
</dbReference>
<evidence type="ECO:0000256" key="1">
    <source>
        <dbReference type="ARBA" id="ARBA00005598"/>
    </source>
</evidence>
<feature type="transmembrane region" description="Helical" evidence="2">
    <location>
        <begin position="20"/>
        <end position="40"/>
    </location>
</feature>
<name>A0A0R3T9I3_RODNA</name>
<dbReference type="EMBL" id="UZAE01002271">
    <property type="protein sequence ID" value="VDN99579.1"/>
    <property type="molecule type" value="Genomic_DNA"/>
</dbReference>
<dbReference type="AlphaFoldDB" id="A0A0R3T9I3"/>
<dbReference type="Pfam" id="PF03096">
    <property type="entry name" value="Ndr"/>
    <property type="match status" value="1"/>
</dbReference>
<dbReference type="SUPFAM" id="SSF53474">
    <property type="entry name" value="alpha/beta-Hydrolases"/>
    <property type="match status" value="1"/>
</dbReference>
<keyword evidence="2" id="KW-1133">Transmembrane helix</keyword>
<keyword evidence="2" id="KW-0812">Transmembrane</keyword>
<evidence type="ECO:0000313" key="4">
    <source>
        <dbReference type="Proteomes" id="UP000278807"/>
    </source>
</evidence>
<accession>A0A0R3T9I3</accession>
<sequence length="180" mass="20583">MLTQKVRFAKSYLTAHPPYVHFIMVLGIIVFFVVQLLRFYCCSNVDCHSEGHDSLLRSNGTGSDGLFGRQTAYQNVAEVNSKPSHYPTMDELAEMLTTVVDYFKIDQFIGFGMGAGSNILARYALHHPEHVWALFLLNPNGSTHGYYEWFHNRWSDLPSLQRGIFTDTLLAQLEAHWFGY</sequence>
<protein>
    <submittedName>
        <fullName evidence="5">AB hydrolase-1 domain-containing protein</fullName>
    </submittedName>
</protein>
<dbReference type="OrthoDB" id="741027at2759"/>
<organism evidence="5">
    <name type="scientific">Rodentolepis nana</name>
    <name type="common">Dwarf tapeworm</name>
    <name type="synonym">Hymenolepis nana</name>
    <dbReference type="NCBI Taxonomy" id="102285"/>
    <lineage>
        <taxon>Eukaryota</taxon>
        <taxon>Metazoa</taxon>
        <taxon>Spiralia</taxon>
        <taxon>Lophotrochozoa</taxon>
        <taxon>Platyhelminthes</taxon>
        <taxon>Cestoda</taxon>
        <taxon>Eucestoda</taxon>
        <taxon>Cyclophyllidea</taxon>
        <taxon>Hymenolepididae</taxon>
        <taxon>Rodentolepis</taxon>
    </lineage>
</organism>
<evidence type="ECO:0000256" key="2">
    <source>
        <dbReference type="SAM" id="Phobius"/>
    </source>
</evidence>
<proteinExistence type="inferred from homology"/>
<dbReference type="PANTHER" id="PTHR11034">
    <property type="entry name" value="N-MYC DOWNSTREAM REGULATED"/>
    <property type="match status" value="1"/>
</dbReference>
<dbReference type="Gene3D" id="3.40.50.1820">
    <property type="entry name" value="alpha/beta hydrolase"/>
    <property type="match status" value="1"/>
</dbReference>
<keyword evidence="4" id="KW-1185">Reference proteome</keyword>
<evidence type="ECO:0000313" key="5">
    <source>
        <dbReference type="WBParaSite" id="HNAJ_0000372201-mRNA-1"/>
    </source>
</evidence>
<evidence type="ECO:0000313" key="3">
    <source>
        <dbReference type="EMBL" id="VDN99579.1"/>
    </source>
</evidence>
<reference evidence="3 4" key="2">
    <citation type="submission" date="2018-11" db="EMBL/GenBank/DDBJ databases">
        <authorList>
            <consortium name="Pathogen Informatics"/>
        </authorList>
    </citation>
    <scope>NUCLEOTIDE SEQUENCE [LARGE SCALE GENOMIC DNA]</scope>
</reference>
<gene>
    <name evidence="3" type="ORF">HNAJ_LOCUS3720</name>
</gene>